<accession>A0A1Z5SB69</accession>
<dbReference type="InterPro" id="IPR016177">
    <property type="entry name" value="DNA-bd_dom_sf"/>
</dbReference>
<dbReference type="Pfam" id="PF00847">
    <property type="entry name" value="AP2"/>
    <property type="match status" value="1"/>
</dbReference>
<dbReference type="InterPro" id="IPR036955">
    <property type="entry name" value="AP2/ERF_dom_sf"/>
</dbReference>
<dbReference type="PROSITE" id="PS51032">
    <property type="entry name" value="AP2_ERF"/>
    <property type="match status" value="2"/>
</dbReference>
<sequence length="571" mass="60715">MDMNNGWLGFSLSPSAGRGGYGDGGASASGDGGDGSCSSPAAAASPVPLVAMPLQPDGSLHYTSAPDWRHGAAEANGPKLEDFMSVTCSSNNKRSSSSSSFYDRCSHAEQANKYHEVHDLQPLSCGSYYHGSSGGGGNGIALGINMNAPPCSGGGFPDHHHHHQFVSSHHGQYFLGAPLNASPPGAVPMYSAGGGGVGGSMSISGIKSWLREAMYVPPERPVAAAAALSLAVTDDVGAEPPQLLPAAPMPPVHRKPAQTFGQRTSQFRGVTRHRWTGRYEAHLWDNTCRKEGQTRKGRQVYLGGYDREEKAARAYDLAALKYWGPSTHINFPLSHYEKELEEMKHMSRQEFIAHLRRNSSGFSRGASMYRGVTRCRAALCSPIFAPHLLPFPTPQNFCVPLHHQHGRWQARIGRVAGNKDLYLGTFSTQEEAAEAYDIAAIKFRGLNAVTNFDISKYDVKRICASTHLIGGGDACRRSPTQPPDAPALAIDAAGADRSSDAPGGGDQAVSDNSDTSAGHRGAHLLHGLQYGHPMKLEAGEGSSWMAAATAAAARPVAGVHQLPVFALWNDC</sequence>
<comment type="similarity">
    <text evidence="6">Belongs to the AP2/ERF transcription factor family. AP2 subfamily.</text>
</comment>
<evidence type="ECO:0000256" key="1">
    <source>
        <dbReference type="ARBA" id="ARBA00004123"/>
    </source>
</evidence>
<dbReference type="InParanoid" id="A0A1Z5SB69"/>
<keyword evidence="3" id="KW-0238">DNA-binding</keyword>
<dbReference type="FunFam" id="3.30.730.10:FF:000003">
    <property type="entry name" value="AP2-like ethylene-responsive transcription factor ANT"/>
    <property type="match status" value="1"/>
</dbReference>
<comment type="subcellular location">
    <subcellularLocation>
        <location evidence="1">Nucleus</location>
    </subcellularLocation>
</comment>
<keyword evidence="2" id="KW-0805">Transcription regulation</keyword>
<feature type="region of interest" description="Disordered" evidence="7">
    <location>
        <begin position="20"/>
        <end position="42"/>
    </location>
</feature>
<gene>
    <name evidence="9" type="ORF">SORBI_3001G485200</name>
</gene>
<dbReference type="PANTHER" id="PTHR32467">
    <property type="entry name" value="AP2-LIKE ETHYLENE-RESPONSIVE TRANSCRIPTION FACTOR"/>
    <property type="match status" value="1"/>
</dbReference>
<dbReference type="SMART" id="SM00380">
    <property type="entry name" value="AP2"/>
    <property type="match status" value="2"/>
</dbReference>
<protein>
    <recommendedName>
        <fullName evidence="8">AP2/ERF domain-containing protein</fullName>
    </recommendedName>
</protein>
<reference evidence="10" key="2">
    <citation type="journal article" date="2018" name="Plant J.">
        <title>The Sorghum bicolor reference genome: improved assembly, gene annotations, a transcriptome atlas, and signatures of genome organization.</title>
        <authorList>
            <person name="McCormick R.F."/>
            <person name="Truong S.K."/>
            <person name="Sreedasyam A."/>
            <person name="Jenkins J."/>
            <person name="Shu S."/>
            <person name="Sims D."/>
            <person name="Kennedy M."/>
            <person name="Amirebrahimi M."/>
            <person name="Weers B.D."/>
            <person name="McKinley B."/>
            <person name="Mattison A."/>
            <person name="Morishige D.T."/>
            <person name="Grimwood J."/>
            <person name="Schmutz J."/>
            <person name="Mullet J.E."/>
        </authorList>
    </citation>
    <scope>NUCLEOTIDE SEQUENCE [LARGE SCALE GENOMIC DNA]</scope>
    <source>
        <strain evidence="10">cv. BTx623</strain>
    </source>
</reference>
<evidence type="ECO:0000259" key="8">
    <source>
        <dbReference type="PROSITE" id="PS51032"/>
    </source>
</evidence>
<dbReference type="InterPro" id="IPR001471">
    <property type="entry name" value="AP2/ERF_dom"/>
</dbReference>
<reference evidence="9 10" key="1">
    <citation type="journal article" date="2009" name="Nature">
        <title>The Sorghum bicolor genome and the diversification of grasses.</title>
        <authorList>
            <person name="Paterson A.H."/>
            <person name="Bowers J.E."/>
            <person name="Bruggmann R."/>
            <person name="Dubchak I."/>
            <person name="Grimwood J."/>
            <person name="Gundlach H."/>
            <person name="Haberer G."/>
            <person name="Hellsten U."/>
            <person name="Mitros T."/>
            <person name="Poliakov A."/>
            <person name="Schmutz J."/>
            <person name="Spannagl M."/>
            <person name="Tang H."/>
            <person name="Wang X."/>
            <person name="Wicker T."/>
            <person name="Bharti A.K."/>
            <person name="Chapman J."/>
            <person name="Feltus F.A."/>
            <person name="Gowik U."/>
            <person name="Grigoriev I.V."/>
            <person name="Lyons E."/>
            <person name="Maher C.A."/>
            <person name="Martis M."/>
            <person name="Narechania A."/>
            <person name="Otillar R.P."/>
            <person name="Penning B.W."/>
            <person name="Salamov A.A."/>
            <person name="Wang Y."/>
            <person name="Zhang L."/>
            <person name="Carpita N.C."/>
            <person name="Freeling M."/>
            <person name="Gingle A.R."/>
            <person name="Hash C.T."/>
            <person name="Keller B."/>
            <person name="Klein P."/>
            <person name="Kresovich S."/>
            <person name="McCann M.C."/>
            <person name="Ming R."/>
            <person name="Peterson D.G."/>
            <person name="Mehboob-ur-Rahman"/>
            <person name="Ware D."/>
            <person name="Westhoff P."/>
            <person name="Mayer K.F."/>
            <person name="Messing J."/>
            <person name="Rokhsar D.S."/>
        </authorList>
    </citation>
    <scope>NUCLEOTIDE SEQUENCE [LARGE SCALE GENOMIC DNA]</scope>
    <source>
        <strain evidence="10">cv. BTx623</strain>
    </source>
</reference>
<dbReference type="CDD" id="cd00018">
    <property type="entry name" value="AP2"/>
    <property type="match status" value="2"/>
</dbReference>
<dbReference type="OMA" id="DINMNAP"/>
<feature type="region of interest" description="Disordered" evidence="7">
    <location>
        <begin position="493"/>
        <end position="520"/>
    </location>
</feature>
<evidence type="ECO:0000256" key="6">
    <source>
        <dbReference type="ARBA" id="ARBA00037973"/>
    </source>
</evidence>
<name>A0A1Z5SB69_SORBI</name>
<feature type="domain" description="AP2/ERF" evidence="8">
    <location>
        <begin position="368"/>
        <end position="453"/>
    </location>
</feature>
<keyword evidence="5" id="KW-0539">Nucleus</keyword>
<evidence type="ECO:0000256" key="2">
    <source>
        <dbReference type="ARBA" id="ARBA00023015"/>
    </source>
</evidence>
<dbReference type="Gene3D" id="3.30.730.10">
    <property type="entry name" value="AP2/ERF domain"/>
    <property type="match status" value="2"/>
</dbReference>
<keyword evidence="10" id="KW-1185">Reference proteome</keyword>
<evidence type="ECO:0000256" key="7">
    <source>
        <dbReference type="SAM" id="MobiDB-lite"/>
    </source>
</evidence>
<dbReference type="Gramene" id="OQU93137">
    <property type="protein sequence ID" value="OQU93137"/>
    <property type="gene ID" value="SORBI_3001G485200"/>
</dbReference>
<feature type="domain" description="AP2/ERF" evidence="8">
    <location>
        <begin position="266"/>
        <end position="332"/>
    </location>
</feature>
<proteinExistence type="inferred from homology"/>
<evidence type="ECO:0000256" key="4">
    <source>
        <dbReference type="ARBA" id="ARBA00023163"/>
    </source>
</evidence>
<dbReference type="GO" id="GO:0003677">
    <property type="term" value="F:DNA binding"/>
    <property type="evidence" value="ECO:0007669"/>
    <property type="project" value="UniProtKB-KW"/>
</dbReference>
<dbReference type="AlphaFoldDB" id="A0A1Z5SB69"/>
<organism evidence="9 10">
    <name type="scientific">Sorghum bicolor</name>
    <name type="common">Sorghum</name>
    <name type="synonym">Sorghum vulgare</name>
    <dbReference type="NCBI Taxonomy" id="4558"/>
    <lineage>
        <taxon>Eukaryota</taxon>
        <taxon>Viridiplantae</taxon>
        <taxon>Streptophyta</taxon>
        <taxon>Embryophyta</taxon>
        <taxon>Tracheophyta</taxon>
        <taxon>Spermatophyta</taxon>
        <taxon>Magnoliopsida</taxon>
        <taxon>Liliopsida</taxon>
        <taxon>Poales</taxon>
        <taxon>Poaceae</taxon>
        <taxon>PACMAD clade</taxon>
        <taxon>Panicoideae</taxon>
        <taxon>Andropogonodae</taxon>
        <taxon>Andropogoneae</taxon>
        <taxon>Sorghinae</taxon>
        <taxon>Sorghum</taxon>
    </lineage>
</organism>
<feature type="compositionally biased region" description="Gly residues" evidence="7">
    <location>
        <begin position="20"/>
        <end position="35"/>
    </location>
</feature>
<dbReference type="PANTHER" id="PTHR32467:SF90">
    <property type="entry name" value="AP2-LIKE ETHYLENE-RESPONSIVE TRANSCRIPTION FACTOR AIL1"/>
    <property type="match status" value="1"/>
</dbReference>
<evidence type="ECO:0000256" key="5">
    <source>
        <dbReference type="ARBA" id="ARBA00023242"/>
    </source>
</evidence>
<evidence type="ECO:0000313" key="10">
    <source>
        <dbReference type="Proteomes" id="UP000000768"/>
    </source>
</evidence>
<keyword evidence="4" id="KW-0804">Transcription</keyword>
<dbReference type="STRING" id="4558.A0A1Z5SB69"/>
<dbReference type="Proteomes" id="UP000000768">
    <property type="component" value="Chromosome 1"/>
</dbReference>
<dbReference type="SUPFAM" id="SSF54171">
    <property type="entry name" value="DNA-binding domain"/>
    <property type="match status" value="2"/>
</dbReference>
<dbReference type="EMBL" id="CM000760">
    <property type="protein sequence ID" value="OQU93137.1"/>
    <property type="molecule type" value="Genomic_DNA"/>
</dbReference>
<dbReference type="ExpressionAtlas" id="A0A1Z5SB69">
    <property type="expression patterns" value="baseline"/>
</dbReference>
<evidence type="ECO:0000313" key="9">
    <source>
        <dbReference type="EMBL" id="OQU93137.1"/>
    </source>
</evidence>
<evidence type="ECO:0000256" key="3">
    <source>
        <dbReference type="ARBA" id="ARBA00023125"/>
    </source>
</evidence>
<dbReference type="GO" id="GO:0005634">
    <property type="term" value="C:nucleus"/>
    <property type="evidence" value="ECO:0007669"/>
    <property type="project" value="UniProtKB-SubCell"/>
</dbReference>
<dbReference type="GO" id="GO:0003700">
    <property type="term" value="F:DNA-binding transcription factor activity"/>
    <property type="evidence" value="ECO:0007669"/>
    <property type="project" value="InterPro"/>
</dbReference>